<evidence type="ECO:0000256" key="9">
    <source>
        <dbReference type="ARBA" id="ARBA00044518"/>
    </source>
</evidence>
<evidence type="ECO:0000256" key="10">
    <source>
        <dbReference type="RuleBase" id="RU362132"/>
    </source>
</evidence>
<evidence type="ECO:0000313" key="15">
    <source>
        <dbReference type="Proteomes" id="UP001306508"/>
    </source>
</evidence>
<dbReference type="GO" id="GO:0030976">
    <property type="term" value="F:thiamine pyrophosphate binding"/>
    <property type="evidence" value="ECO:0007669"/>
    <property type="project" value="InterPro"/>
</dbReference>
<evidence type="ECO:0000259" key="11">
    <source>
        <dbReference type="Pfam" id="PF00205"/>
    </source>
</evidence>
<evidence type="ECO:0000256" key="1">
    <source>
        <dbReference type="ARBA" id="ARBA00001964"/>
    </source>
</evidence>
<comment type="catalytic activity">
    <reaction evidence="7">
        <text>a 2-hydroxy-3-methyl fatty acyl-CoA = a 2-methyl-branched fatty aldehyde + formyl-CoA</text>
        <dbReference type="Rhea" id="RHEA:25375"/>
        <dbReference type="ChEBI" id="CHEBI:49188"/>
        <dbReference type="ChEBI" id="CHEBI:57376"/>
        <dbReference type="ChEBI" id="CHEBI:58783"/>
        <dbReference type="EC" id="4.1.2.63"/>
    </reaction>
    <physiologicalReaction direction="left-to-right" evidence="7">
        <dbReference type="Rhea" id="RHEA:25376"/>
    </physiologicalReaction>
</comment>
<dbReference type="Pfam" id="PF02775">
    <property type="entry name" value="TPP_enzyme_C"/>
    <property type="match status" value="1"/>
</dbReference>
<comment type="catalytic activity">
    <reaction evidence="8">
        <text>an (R)-2-hydroxy-long-chain-fatty acyl-CoA = a long-chain fatty aldehyde + formyl-CoA</text>
        <dbReference type="Rhea" id="RHEA:67444"/>
        <dbReference type="ChEBI" id="CHEBI:17176"/>
        <dbReference type="ChEBI" id="CHEBI:57376"/>
        <dbReference type="ChEBI" id="CHEBI:170012"/>
        <dbReference type="EC" id="4.1.2.63"/>
    </reaction>
    <physiologicalReaction direction="left-to-right" evidence="8">
        <dbReference type="Rhea" id="RHEA:67445"/>
    </physiologicalReaction>
</comment>
<keyword evidence="4" id="KW-0460">Magnesium</keyword>
<evidence type="ECO:0000256" key="6">
    <source>
        <dbReference type="ARBA" id="ARBA00023239"/>
    </source>
</evidence>
<keyword evidence="6" id="KW-0456">Lyase</keyword>
<organism evidence="14 15">
    <name type="scientific">Arxiozyma heterogenica</name>
    <dbReference type="NCBI Taxonomy" id="278026"/>
    <lineage>
        <taxon>Eukaryota</taxon>
        <taxon>Fungi</taxon>
        <taxon>Dikarya</taxon>
        <taxon>Ascomycota</taxon>
        <taxon>Saccharomycotina</taxon>
        <taxon>Saccharomycetes</taxon>
        <taxon>Saccharomycetales</taxon>
        <taxon>Saccharomycetaceae</taxon>
        <taxon>Arxiozyma</taxon>
    </lineage>
</organism>
<proteinExistence type="inferred from homology"/>
<feature type="domain" description="Thiamine pyrophosphate enzyme TPP-binding" evidence="12">
    <location>
        <begin position="409"/>
        <end position="545"/>
    </location>
</feature>
<sequence>MNTPVETNQIVTQFINTLKYLEIDTVFGIVGIPIVTLANDMIKNGIKFVSFRNEQAASYAASAYGYLTGKPGILLTVGGPGLIHAMSGIYNSINNRWPMIVISGSNGNSNDQYKGAFQELDQISLLNKYVKFCGRLNPENIQQLLFQCYNLSIQGTLGVTYLDFPGNLIEDLSIGSNDLRSNQRLQTNLPPIPKRIKYCPDPHIVKNVCKLLLEHRDKEILVVVGKGSQPAFKEMNQFINIFQLPFLPTPMGKGVVSDLNPLNVSSARSLVMKRATLVLVFGARLNWILHYGEPPRWNSDAIFVQCDHTPETLGHNNIAGLQYSLCGDINLTLKELIFELTRLNFKYHGIKKEIKDKIKSNEQRLTDLEVSACRALYNAEGKMEMNYHSVYRTIRELMDLTNTFLVTEGANTMDKARISFPCLKPKSRLDAGTNATMGVGLGYSIAAKLYSKEKDVVLIQGDSAFGFSGMELETITRSKLGIVIVIMNNSGIYHGCGSESATKLSEHCRYDLVAKGLGSKGYLITTLDELKVGFRKALVDSRTKRVTTLLNVIISHGNNKTVRFAWQNKPNAKL</sequence>
<gene>
    <name evidence="14" type="ORF">RI543_004388</name>
</gene>
<evidence type="ECO:0000256" key="5">
    <source>
        <dbReference type="ARBA" id="ARBA00023052"/>
    </source>
</evidence>
<dbReference type="InterPro" id="IPR012000">
    <property type="entry name" value="Thiamin_PyroP_enz_cen_dom"/>
</dbReference>
<dbReference type="InterPro" id="IPR045025">
    <property type="entry name" value="HACL1-like"/>
</dbReference>
<feature type="domain" description="Thiamine pyrophosphate enzyme N-terminal TPP-binding" evidence="13">
    <location>
        <begin position="12"/>
        <end position="125"/>
    </location>
</feature>
<evidence type="ECO:0000256" key="7">
    <source>
        <dbReference type="ARBA" id="ARBA00044451"/>
    </source>
</evidence>
<feature type="domain" description="Thiamine pyrophosphate enzyme central" evidence="11">
    <location>
        <begin position="217"/>
        <end position="336"/>
    </location>
</feature>
<dbReference type="Gene3D" id="3.40.50.1220">
    <property type="entry name" value="TPP-binding domain"/>
    <property type="match status" value="1"/>
</dbReference>
<dbReference type="Proteomes" id="UP001306508">
    <property type="component" value="Unassembled WGS sequence"/>
</dbReference>
<dbReference type="SUPFAM" id="SSF52467">
    <property type="entry name" value="DHS-like NAD/FAD-binding domain"/>
    <property type="match status" value="1"/>
</dbReference>
<name>A0AAN7WNG3_9SACH</name>
<comment type="caution">
    <text evidence="14">The sequence shown here is derived from an EMBL/GenBank/DDBJ whole genome shotgun (WGS) entry which is preliminary data.</text>
</comment>
<keyword evidence="3" id="KW-0479">Metal-binding</keyword>
<dbReference type="AlphaFoldDB" id="A0AAN7WNG3"/>
<dbReference type="Pfam" id="PF02776">
    <property type="entry name" value="TPP_enzyme_N"/>
    <property type="match status" value="1"/>
</dbReference>
<accession>A0AAN7WNG3</accession>
<reference evidence="15" key="1">
    <citation type="submission" date="2023-07" db="EMBL/GenBank/DDBJ databases">
        <title>A draft genome of Kazachstania heterogenica Y-27499.</title>
        <authorList>
            <person name="Donic C."/>
            <person name="Kralova J.S."/>
            <person name="Fidel L."/>
            <person name="Ben-Dor S."/>
            <person name="Jung S."/>
        </authorList>
    </citation>
    <scope>NUCLEOTIDE SEQUENCE [LARGE SCALE GENOMIC DNA]</scope>
    <source>
        <strain evidence="15">Y27499</strain>
    </source>
</reference>
<dbReference type="EMBL" id="JAWIZZ010000053">
    <property type="protein sequence ID" value="KAK5778717.1"/>
    <property type="molecule type" value="Genomic_DNA"/>
</dbReference>
<comment type="similarity">
    <text evidence="2 10">Belongs to the TPP enzyme family.</text>
</comment>
<keyword evidence="15" id="KW-1185">Reference proteome</keyword>
<evidence type="ECO:0000259" key="13">
    <source>
        <dbReference type="Pfam" id="PF02776"/>
    </source>
</evidence>
<keyword evidence="5 10" id="KW-0786">Thiamine pyrophosphate</keyword>
<dbReference type="InterPro" id="IPR011766">
    <property type="entry name" value="TPP_enzyme_TPP-bd"/>
</dbReference>
<evidence type="ECO:0000259" key="12">
    <source>
        <dbReference type="Pfam" id="PF02775"/>
    </source>
</evidence>
<dbReference type="CDD" id="cd07035">
    <property type="entry name" value="TPP_PYR_POX_like"/>
    <property type="match status" value="1"/>
</dbReference>
<dbReference type="InterPro" id="IPR029035">
    <property type="entry name" value="DHS-like_NAD/FAD-binding_dom"/>
</dbReference>
<dbReference type="EC" id="4.1.2.63" evidence="9"/>
<dbReference type="GO" id="GO:0001561">
    <property type="term" value="P:fatty acid alpha-oxidation"/>
    <property type="evidence" value="ECO:0007669"/>
    <property type="project" value="TreeGrafter"/>
</dbReference>
<dbReference type="PANTHER" id="PTHR43710">
    <property type="entry name" value="2-HYDROXYACYL-COA LYASE"/>
    <property type="match status" value="1"/>
</dbReference>
<dbReference type="InterPro" id="IPR012001">
    <property type="entry name" value="Thiamin_PyroP_enz_TPP-bd_dom"/>
</dbReference>
<dbReference type="GO" id="GO:0000287">
    <property type="term" value="F:magnesium ion binding"/>
    <property type="evidence" value="ECO:0007669"/>
    <property type="project" value="InterPro"/>
</dbReference>
<dbReference type="Gene3D" id="3.40.50.970">
    <property type="match status" value="2"/>
</dbReference>
<evidence type="ECO:0000256" key="4">
    <source>
        <dbReference type="ARBA" id="ARBA00022842"/>
    </source>
</evidence>
<evidence type="ECO:0000313" key="14">
    <source>
        <dbReference type="EMBL" id="KAK5778717.1"/>
    </source>
</evidence>
<dbReference type="SUPFAM" id="SSF52518">
    <property type="entry name" value="Thiamin diphosphate-binding fold (THDP-binding)"/>
    <property type="match status" value="2"/>
</dbReference>
<dbReference type="InterPro" id="IPR029061">
    <property type="entry name" value="THDP-binding"/>
</dbReference>
<dbReference type="PANTHER" id="PTHR43710:SF2">
    <property type="entry name" value="2-HYDROXYACYL-COA LYASE 1"/>
    <property type="match status" value="1"/>
</dbReference>
<evidence type="ECO:0000256" key="8">
    <source>
        <dbReference type="ARBA" id="ARBA00044454"/>
    </source>
</evidence>
<protein>
    <recommendedName>
        <fullName evidence="9">2-hydroxyacyl-CoA lyase</fullName>
        <ecNumber evidence="9">4.1.2.63</ecNumber>
    </recommendedName>
</protein>
<dbReference type="Pfam" id="PF00205">
    <property type="entry name" value="TPP_enzyme_M"/>
    <property type="match status" value="1"/>
</dbReference>
<comment type="cofactor">
    <cofactor evidence="1">
        <name>thiamine diphosphate</name>
        <dbReference type="ChEBI" id="CHEBI:58937"/>
    </cofactor>
</comment>
<evidence type="ECO:0000256" key="3">
    <source>
        <dbReference type="ARBA" id="ARBA00022723"/>
    </source>
</evidence>
<dbReference type="CDD" id="cd02004">
    <property type="entry name" value="TPP_BZL_OCoD_HPCL"/>
    <property type="match status" value="1"/>
</dbReference>
<dbReference type="GO" id="GO:0106359">
    <property type="term" value="F:2-hydroxyacyl-CoA lyase activity"/>
    <property type="evidence" value="ECO:0007669"/>
    <property type="project" value="UniProtKB-EC"/>
</dbReference>
<dbReference type="GO" id="GO:0005777">
    <property type="term" value="C:peroxisome"/>
    <property type="evidence" value="ECO:0007669"/>
    <property type="project" value="TreeGrafter"/>
</dbReference>
<evidence type="ECO:0000256" key="2">
    <source>
        <dbReference type="ARBA" id="ARBA00007812"/>
    </source>
</evidence>